<dbReference type="Proteomes" id="UP000265618">
    <property type="component" value="Unassembled WGS sequence"/>
</dbReference>
<keyword evidence="2" id="KW-1185">Reference proteome</keyword>
<name>A0A9K3DAD7_9EUKA</name>
<evidence type="ECO:0000313" key="2">
    <source>
        <dbReference type="Proteomes" id="UP000265618"/>
    </source>
</evidence>
<protein>
    <submittedName>
        <fullName evidence="1">Uncharacterized protein</fullName>
    </submittedName>
</protein>
<sequence length="121" mass="12514">RIEVQTANTLSSGVSRLTSMADTLSGHLLCLSSAVPLSTLSGASEASDEGVDVPPSSGIFGGTNPYFCIQPVEGDGDIAHAANAYQESGATVYRRLLIASFCRAPISVFDGEDAEITGLDF</sequence>
<dbReference type="AlphaFoldDB" id="A0A9K3DAD7"/>
<comment type="caution">
    <text evidence="1">The sequence shown here is derived from an EMBL/GenBank/DDBJ whole genome shotgun (WGS) entry which is preliminary data.</text>
</comment>
<proteinExistence type="predicted"/>
<reference evidence="1 2" key="1">
    <citation type="journal article" date="2018" name="PLoS ONE">
        <title>The draft genome of Kipferlia bialata reveals reductive genome evolution in fornicate parasites.</title>
        <authorList>
            <person name="Tanifuji G."/>
            <person name="Takabayashi S."/>
            <person name="Kume K."/>
            <person name="Takagi M."/>
            <person name="Nakayama T."/>
            <person name="Kamikawa R."/>
            <person name="Inagaki Y."/>
            <person name="Hashimoto T."/>
        </authorList>
    </citation>
    <scope>NUCLEOTIDE SEQUENCE [LARGE SCALE GENOMIC DNA]</scope>
    <source>
        <strain evidence="1">NY0173</strain>
    </source>
</reference>
<dbReference type="EMBL" id="BDIP01007913">
    <property type="protein sequence ID" value="GIQ91547.1"/>
    <property type="molecule type" value="Genomic_DNA"/>
</dbReference>
<evidence type="ECO:0000313" key="1">
    <source>
        <dbReference type="EMBL" id="GIQ91547.1"/>
    </source>
</evidence>
<feature type="non-terminal residue" evidence="1">
    <location>
        <position position="1"/>
    </location>
</feature>
<feature type="non-terminal residue" evidence="1">
    <location>
        <position position="121"/>
    </location>
</feature>
<accession>A0A9K3DAD7</accession>
<organism evidence="1 2">
    <name type="scientific">Kipferlia bialata</name>
    <dbReference type="NCBI Taxonomy" id="797122"/>
    <lineage>
        <taxon>Eukaryota</taxon>
        <taxon>Metamonada</taxon>
        <taxon>Carpediemonas-like organisms</taxon>
        <taxon>Kipferlia</taxon>
    </lineage>
</organism>
<gene>
    <name evidence="1" type="ORF">KIPB_014853</name>
</gene>